<proteinExistence type="predicted"/>
<accession>A0A074ZEV5</accession>
<protein>
    <submittedName>
        <fullName evidence="1">Uncharacterized protein</fullName>
    </submittedName>
</protein>
<reference evidence="1 2" key="1">
    <citation type="submission" date="2013-11" db="EMBL/GenBank/DDBJ databases">
        <title>Opisthorchis viverrini - life in the bile duct.</title>
        <authorList>
            <person name="Young N.D."/>
            <person name="Nagarajan N."/>
            <person name="Lin S.J."/>
            <person name="Korhonen P.K."/>
            <person name="Jex A.R."/>
            <person name="Hall R.S."/>
            <person name="Safavi-Hemami H."/>
            <person name="Kaewkong W."/>
            <person name="Bertrand D."/>
            <person name="Gao S."/>
            <person name="Seet Q."/>
            <person name="Wongkham S."/>
            <person name="Teh B.T."/>
            <person name="Wongkham C."/>
            <person name="Intapan P.M."/>
            <person name="Maleewong W."/>
            <person name="Yang X."/>
            <person name="Hu M."/>
            <person name="Wang Z."/>
            <person name="Hofmann A."/>
            <person name="Sternberg P.W."/>
            <person name="Tan P."/>
            <person name="Wang J."/>
            <person name="Gasser R.B."/>
        </authorList>
    </citation>
    <scope>NUCLEOTIDE SEQUENCE [LARGE SCALE GENOMIC DNA]</scope>
</reference>
<dbReference type="KEGG" id="ovi:T265_06802"/>
<evidence type="ECO:0000313" key="2">
    <source>
        <dbReference type="Proteomes" id="UP000054324"/>
    </source>
</evidence>
<name>A0A074ZEV5_OPIVI</name>
<dbReference type="GeneID" id="20320981"/>
<organism evidence="1 2">
    <name type="scientific">Opisthorchis viverrini</name>
    <name type="common">Southeast Asian liver fluke</name>
    <dbReference type="NCBI Taxonomy" id="6198"/>
    <lineage>
        <taxon>Eukaryota</taxon>
        <taxon>Metazoa</taxon>
        <taxon>Spiralia</taxon>
        <taxon>Lophotrochozoa</taxon>
        <taxon>Platyhelminthes</taxon>
        <taxon>Trematoda</taxon>
        <taxon>Digenea</taxon>
        <taxon>Opisthorchiida</taxon>
        <taxon>Opisthorchiata</taxon>
        <taxon>Opisthorchiidae</taxon>
        <taxon>Opisthorchis</taxon>
    </lineage>
</organism>
<sequence>MSLAIDVARLGIPIQEDGTVTPFRCLAAMPPKGSTRAGILPGSPYLDGIIREAEVGLEPRTFQQIRTLSHLVCTTRSRCISKPPLT</sequence>
<dbReference type="Proteomes" id="UP000054324">
    <property type="component" value="Unassembled WGS sequence"/>
</dbReference>
<evidence type="ECO:0000313" key="1">
    <source>
        <dbReference type="EMBL" id="KER25831.1"/>
    </source>
</evidence>
<dbReference type="AlphaFoldDB" id="A0A074ZEV5"/>
<dbReference type="RefSeq" id="XP_009170431.1">
    <property type="nucleotide sequence ID" value="XM_009172167.1"/>
</dbReference>
<dbReference type="CTD" id="20320981"/>
<dbReference type="OrthoDB" id="247013at2759"/>
<gene>
    <name evidence="1" type="ORF">T265_06802</name>
</gene>
<dbReference type="EMBL" id="KL596765">
    <property type="protein sequence ID" value="KER25831.1"/>
    <property type="molecule type" value="Genomic_DNA"/>
</dbReference>
<keyword evidence="2" id="KW-1185">Reference proteome</keyword>